<keyword evidence="3" id="KW-1185">Reference proteome</keyword>
<dbReference type="InParanoid" id="A0A1J7J9S8"/>
<name>A0A1J7J9S8_9PEZI</name>
<proteinExistence type="predicted"/>
<sequence>MWRSKDDHRLRVRQLFLPIPRNRASSLGPTLNVKDATGLSGLSLPDQATMFCSATRRTKTLEYIRRTEGDSTGRSGLPLPDRATINPRRHQSCPPARVKISASEQGQGQGSRGRYLLWPAEKQSRDHKSAPTTTSTIAVWSALGRLFSAPPTMFMTTQQRFSDPDILAPHQCAKTLTIQSRGVPASPPYAWCQKNPGHDLFDNHNWNRLGDRDWVDSRDLVPSQPLTSFLILTVDEFEEYHA</sequence>
<dbReference type="Proteomes" id="UP000182658">
    <property type="component" value="Unassembled WGS sequence"/>
</dbReference>
<protein>
    <submittedName>
        <fullName evidence="2">Uncharacterized protein</fullName>
    </submittedName>
</protein>
<reference evidence="2 3" key="1">
    <citation type="submission" date="2016-10" db="EMBL/GenBank/DDBJ databases">
        <title>Draft genome sequence of Coniochaeta ligniaria NRRL30616, a lignocellulolytic fungus for bioabatement of inhibitors in plant biomass hydrolysates.</title>
        <authorList>
            <consortium name="DOE Joint Genome Institute"/>
            <person name="Jimenez D.J."/>
            <person name="Hector R.E."/>
            <person name="Riley R."/>
            <person name="Sun H."/>
            <person name="Grigoriev I.V."/>
            <person name="Van Elsas J.D."/>
            <person name="Nichols N.N."/>
        </authorList>
    </citation>
    <scope>NUCLEOTIDE SEQUENCE [LARGE SCALE GENOMIC DNA]</scope>
    <source>
        <strain evidence="2 3">NRRL 30616</strain>
    </source>
</reference>
<evidence type="ECO:0000313" key="2">
    <source>
        <dbReference type="EMBL" id="OIW24290.1"/>
    </source>
</evidence>
<evidence type="ECO:0000256" key="1">
    <source>
        <dbReference type="SAM" id="MobiDB-lite"/>
    </source>
</evidence>
<accession>A0A1J7J9S8</accession>
<gene>
    <name evidence="2" type="ORF">CONLIGDRAFT_673930</name>
</gene>
<organism evidence="2 3">
    <name type="scientific">Coniochaeta ligniaria NRRL 30616</name>
    <dbReference type="NCBI Taxonomy" id="1408157"/>
    <lineage>
        <taxon>Eukaryota</taxon>
        <taxon>Fungi</taxon>
        <taxon>Dikarya</taxon>
        <taxon>Ascomycota</taxon>
        <taxon>Pezizomycotina</taxon>
        <taxon>Sordariomycetes</taxon>
        <taxon>Sordariomycetidae</taxon>
        <taxon>Coniochaetales</taxon>
        <taxon>Coniochaetaceae</taxon>
        <taxon>Coniochaeta</taxon>
    </lineage>
</organism>
<feature type="region of interest" description="Disordered" evidence="1">
    <location>
        <begin position="68"/>
        <end position="112"/>
    </location>
</feature>
<dbReference type="EMBL" id="KV875104">
    <property type="protein sequence ID" value="OIW24290.1"/>
    <property type="molecule type" value="Genomic_DNA"/>
</dbReference>
<dbReference type="AlphaFoldDB" id="A0A1J7J9S8"/>
<evidence type="ECO:0000313" key="3">
    <source>
        <dbReference type="Proteomes" id="UP000182658"/>
    </source>
</evidence>